<feature type="chain" id="PRO_5046200366" evidence="2">
    <location>
        <begin position="26"/>
        <end position="236"/>
    </location>
</feature>
<evidence type="ECO:0000259" key="3">
    <source>
        <dbReference type="Pfam" id="PF13628"/>
    </source>
</evidence>
<keyword evidence="5" id="KW-1185">Reference proteome</keyword>
<proteinExistence type="predicted"/>
<name>A0ABV3JSK4_STRON</name>
<comment type="caution">
    <text evidence="4">The sequence shown here is derived from an EMBL/GenBank/DDBJ whole genome shotgun (WGS) entry which is preliminary data.</text>
</comment>
<evidence type="ECO:0000256" key="1">
    <source>
        <dbReference type="SAM" id="Phobius"/>
    </source>
</evidence>
<evidence type="ECO:0000256" key="2">
    <source>
        <dbReference type="SAM" id="SignalP"/>
    </source>
</evidence>
<keyword evidence="1" id="KW-0472">Membrane</keyword>
<dbReference type="RefSeq" id="WP_241561044.1">
    <property type="nucleotide sequence ID" value="NZ_JBFAUK010000002.1"/>
</dbReference>
<keyword evidence="1" id="KW-1133">Transmembrane helix</keyword>
<dbReference type="Pfam" id="PF13628">
    <property type="entry name" value="DUF4142"/>
    <property type="match status" value="1"/>
</dbReference>
<dbReference type="InterPro" id="IPR025419">
    <property type="entry name" value="DUF4142"/>
</dbReference>
<dbReference type="EMBL" id="JBFAUK010000002">
    <property type="protein sequence ID" value="MEV5505683.1"/>
    <property type="molecule type" value="Genomic_DNA"/>
</dbReference>
<keyword evidence="2" id="KW-0732">Signal</keyword>
<dbReference type="PANTHER" id="PTHR38593">
    <property type="entry name" value="BLR2558 PROTEIN"/>
    <property type="match status" value="1"/>
</dbReference>
<evidence type="ECO:0000313" key="4">
    <source>
        <dbReference type="EMBL" id="MEV5505683.1"/>
    </source>
</evidence>
<dbReference type="PANTHER" id="PTHR38593:SF1">
    <property type="entry name" value="BLR2558 PROTEIN"/>
    <property type="match status" value="1"/>
</dbReference>
<feature type="domain" description="DUF4142" evidence="3">
    <location>
        <begin position="34"/>
        <end position="165"/>
    </location>
</feature>
<feature type="transmembrane region" description="Helical" evidence="1">
    <location>
        <begin position="205"/>
        <end position="224"/>
    </location>
</feature>
<accession>A0ABV3JSK4</accession>
<feature type="signal peptide" evidence="2">
    <location>
        <begin position="1"/>
        <end position="25"/>
    </location>
</feature>
<keyword evidence="1" id="KW-0812">Transmembrane</keyword>
<organism evidence="4 5">
    <name type="scientific">Streptomyces orinoci</name>
    <name type="common">Streptoverticillium orinoci</name>
    <dbReference type="NCBI Taxonomy" id="67339"/>
    <lineage>
        <taxon>Bacteria</taxon>
        <taxon>Bacillati</taxon>
        <taxon>Actinomycetota</taxon>
        <taxon>Actinomycetes</taxon>
        <taxon>Kitasatosporales</taxon>
        <taxon>Streptomycetaceae</taxon>
        <taxon>Streptomyces</taxon>
    </lineage>
</organism>
<evidence type="ECO:0000313" key="5">
    <source>
        <dbReference type="Proteomes" id="UP001552594"/>
    </source>
</evidence>
<reference evidence="4 5" key="1">
    <citation type="submission" date="2024-06" db="EMBL/GenBank/DDBJ databases">
        <title>The Natural Products Discovery Center: Release of the First 8490 Sequenced Strains for Exploring Actinobacteria Biosynthetic Diversity.</title>
        <authorList>
            <person name="Kalkreuter E."/>
            <person name="Kautsar S.A."/>
            <person name="Yang D."/>
            <person name="Bader C.D."/>
            <person name="Teijaro C.N."/>
            <person name="Fluegel L."/>
            <person name="Davis C.M."/>
            <person name="Simpson J.R."/>
            <person name="Lauterbach L."/>
            <person name="Steele A.D."/>
            <person name="Gui C."/>
            <person name="Meng S."/>
            <person name="Li G."/>
            <person name="Viehrig K."/>
            <person name="Ye F."/>
            <person name="Su P."/>
            <person name="Kiefer A.F."/>
            <person name="Nichols A."/>
            <person name="Cepeda A.J."/>
            <person name="Yan W."/>
            <person name="Fan B."/>
            <person name="Jiang Y."/>
            <person name="Adhikari A."/>
            <person name="Zheng C.-J."/>
            <person name="Schuster L."/>
            <person name="Cowan T.M."/>
            <person name="Smanski M.J."/>
            <person name="Chevrette M.G."/>
            <person name="De Carvalho L.P.S."/>
            <person name="Shen B."/>
        </authorList>
    </citation>
    <scope>NUCLEOTIDE SEQUENCE [LARGE SCALE GENOMIC DNA]</scope>
    <source>
        <strain evidence="4 5">NPDC052347</strain>
    </source>
</reference>
<gene>
    <name evidence="4" type="ORF">AB0L16_04280</name>
</gene>
<protein>
    <submittedName>
        <fullName evidence="4">DUF4142 domain-containing protein</fullName>
    </submittedName>
</protein>
<sequence length="236" mass="23996">MRHGQRVAVMAATLISASMAVSAQAASGDSGNGTDSAFLKTVHQGNLAEIEAGNDAQTNAVSACVKDVGRVLIRDHTKLDGDVMKLSKQLGVSLPAAPSAEQKQQLADIRAKAGTKSYDSAWLSAQDMNHRATLALIDQQISSGHNAQITAAAKAARPVVAMHLGLVSGGTCREQSASHAVPAGDGGMTAVTNSSQSSAITSPTVIGAVGLGGALATGAVAWGVRRRRNRTAPGPR</sequence>
<dbReference type="Proteomes" id="UP001552594">
    <property type="component" value="Unassembled WGS sequence"/>
</dbReference>